<dbReference type="InterPro" id="IPR052612">
    <property type="entry name" value="ANP_Clearance_Receptor"/>
</dbReference>
<evidence type="ECO:0000256" key="4">
    <source>
        <dbReference type="ARBA" id="ARBA00023136"/>
    </source>
</evidence>
<keyword evidence="3" id="KW-1133">Transmembrane helix</keyword>
<evidence type="ECO:0000259" key="6">
    <source>
        <dbReference type="Pfam" id="PF01094"/>
    </source>
</evidence>
<keyword evidence="4" id="KW-0472">Membrane</keyword>
<dbReference type="EMBL" id="JAZGQO010000006">
    <property type="protein sequence ID" value="KAK6184951.1"/>
    <property type="molecule type" value="Genomic_DNA"/>
</dbReference>
<dbReference type="GO" id="GO:0016020">
    <property type="term" value="C:membrane"/>
    <property type="evidence" value="ECO:0007669"/>
    <property type="project" value="UniProtKB-SubCell"/>
</dbReference>
<evidence type="ECO:0000256" key="5">
    <source>
        <dbReference type="SAM" id="SignalP"/>
    </source>
</evidence>
<feature type="domain" description="Receptor ligand binding region" evidence="6">
    <location>
        <begin position="47"/>
        <end position="179"/>
    </location>
</feature>
<dbReference type="AlphaFoldDB" id="A0AAN8JWF0"/>
<dbReference type="Pfam" id="PF01094">
    <property type="entry name" value="ANF_receptor"/>
    <property type="match status" value="1"/>
</dbReference>
<comment type="subcellular location">
    <subcellularLocation>
        <location evidence="1">Membrane</location>
    </subcellularLocation>
</comment>
<dbReference type="PANTHER" id="PTHR44755:SF11">
    <property type="entry name" value="ATRIAL NATRIURETIC PEPTIDE RECEPTOR 3 ISOFORM X1"/>
    <property type="match status" value="1"/>
</dbReference>
<accession>A0AAN8JWF0</accession>
<evidence type="ECO:0000313" key="8">
    <source>
        <dbReference type="Proteomes" id="UP001347796"/>
    </source>
</evidence>
<proteinExistence type="predicted"/>
<dbReference type="Gene3D" id="3.40.50.2300">
    <property type="match status" value="1"/>
</dbReference>
<dbReference type="Proteomes" id="UP001347796">
    <property type="component" value="Unassembled WGS sequence"/>
</dbReference>
<gene>
    <name evidence="7" type="ORF">SNE40_007293</name>
</gene>
<dbReference type="GO" id="GO:0007165">
    <property type="term" value="P:signal transduction"/>
    <property type="evidence" value="ECO:0007669"/>
    <property type="project" value="TreeGrafter"/>
</dbReference>
<dbReference type="GO" id="GO:0038023">
    <property type="term" value="F:signaling receptor activity"/>
    <property type="evidence" value="ECO:0007669"/>
    <property type="project" value="TreeGrafter"/>
</dbReference>
<keyword evidence="5" id="KW-0732">Signal</keyword>
<dbReference type="PANTHER" id="PTHR44755">
    <property type="entry name" value="NATRIURETIC PEPTIDE RECEPTOR 3-RELATED"/>
    <property type="match status" value="1"/>
</dbReference>
<dbReference type="SUPFAM" id="SSF53822">
    <property type="entry name" value="Periplasmic binding protein-like I"/>
    <property type="match status" value="1"/>
</dbReference>
<keyword evidence="2" id="KW-0812">Transmembrane</keyword>
<reference evidence="7 8" key="1">
    <citation type="submission" date="2024-01" db="EMBL/GenBank/DDBJ databases">
        <title>The genome of the rayed Mediterranean limpet Patella caerulea (Linnaeus, 1758).</title>
        <authorList>
            <person name="Anh-Thu Weber A."/>
            <person name="Halstead-Nussloch G."/>
        </authorList>
    </citation>
    <scope>NUCLEOTIDE SEQUENCE [LARGE SCALE GENOMIC DNA]</scope>
    <source>
        <strain evidence="7">AATW-2023a</strain>
        <tissue evidence="7">Whole specimen</tissue>
    </source>
</reference>
<dbReference type="InterPro" id="IPR028082">
    <property type="entry name" value="Peripla_BP_I"/>
</dbReference>
<protein>
    <recommendedName>
        <fullName evidence="6">Receptor ligand binding region domain-containing protein</fullName>
    </recommendedName>
</protein>
<evidence type="ECO:0000313" key="7">
    <source>
        <dbReference type="EMBL" id="KAK6184951.1"/>
    </source>
</evidence>
<sequence length="239" mass="27087">MMQSKTCLLLMCAVFMVKGVVSLHKKKLNIAVIVPDDESRMFSIKHIKPALSYTLEYIKNISLLPDIHISTLFADSGCSPKDAPIAAFNFHMKHKVDIFLGPVCDYSLAPVARYSPYWNIPVISPGGFAHNFGANKSEPDSEYPALTRVGVTFNSLSVTILEIVRHFKWNRIKIIYDGNSMEDIAPRFCFLGAAAFVAYSKRYKMDHEFYMYVPSVHNTEEVLREKVGNKYSGKCLRFL</sequence>
<evidence type="ECO:0000256" key="2">
    <source>
        <dbReference type="ARBA" id="ARBA00022692"/>
    </source>
</evidence>
<keyword evidence="8" id="KW-1185">Reference proteome</keyword>
<feature type="chain" id="PRO_5042998322" description="Receptor ligand binding region domain-containing protein" evidence="5">
    <location>
        <begin position="23"/>
        <end position="239"/>
    </location>
</feature>
<dbReference type="GO" id="GO:0017046">
    <property type="term" value="F:peptide hormone binding"/>
    <property type="evidence" value="ECO:0007669"/>
    <property type="project" value="TreeGrafter"/>
</dbReference>
<feature type="signal peptide" evidence="5">
    <location>
        <begin position="1"/>
        <end position="22"/>
    </location>
</feature>
<comment type="caution">
    <text evidence="7">The sequence shown here is derived from an EMBL/GenBank/DDBJ whole genome shotgun (WGS) entry which is preliminary data.</text>
</comment>
<evidence type="ECO:0000256" key="3">
    <source>
        <dbReference type="ARBA" id="ARBA00022989"/>
    </source>
</evidence>
<name>A0AAN8JWF0_PATCE</name>
<organism evidence="7 8">
    <name type="scientific">Patella caerulea</name>
    <name type="common">Rayed Mediterranean limpet</name>
    <dbReference type="NCBI Taxonomy" id="87958"/>
    <lineage>
        <taxon>Eukaryota</taxon>
        <taxon>Metazoa</taxon>
        <taxon>Spiralia</taxon>
        <taxon>Lophotrochozoa</taxon>
        <taxon>Mollusca</taxon>
        <taxon>Gastropoda</taxon>
        <taxon>Patellogastropoda</taxon>
        <taxon>Patelloidea</taxon>
        <taxon>Patellidae</taxon>
        <taxon>Patella</taxon>
    </lineage>
</organism>
<dbReference type="InterPro" id="IPR001828">
    <property type="entry name" value="ANF_lig-bd_rcpt"/>
</dbReference>
<evidence type="ECO:0000256" key="1">
    <source>
        <dbReference type="ARBA" id="ARBA00004370"/>
    </source>
</evidence>